<feature type="binding site" evidence="6">
    <location>
        <position position="854"/>
    </location>
    <ligand>
        <name>Na(+)</name>
        <dbReference type="ChEBI" id="CHEBI:29101"/>
        <label>1</label>
    </ligand>
</feature>
<keyword evidence="2 8" id="KW-0813">Transport</keyword>
<dbReference type="SUPFAM" id="SSF161070">
    <property type="entry name" value="SNF-like"/>
    <property type="match status" value="2"/>
</dbReference>
<feature type="binding site" evidence="6">
    <location>
        <position position="620"/>
    </location>
    <ligand>
        <name>Na(+)</name>
        <dbReference type="ChEBI" id="CHEBI:29101"/>
        <label>1</label>
    </ligand>
</feature>
<dbReference type="Proteomes" id="UP000034805">
    <property type="component" value="Unassembled WGS sequence"/>
</dbReference>
<feature type="transmembrane region" description="Helical" evidence="10">
    <location>
        <begin position="934"/>
        <end position="953"/>
    </location>
</feature>
<feature type="region of interest" description="Disordered" evidence="9">
    <location>
        <begin position="566"/>
        <end position="600"/>
    </location>
</feature>
<dbReference type="GO" id="GO:0046872">
    <property type="term" value="F:metal ion binding"/>
    <property type="evidence" value="ECO:0007669"/>
    <property type="project" value="UniProtKB-KW"/>
</dbReference>
<feature type="transmembrane region" description="Helical" evidence="10">
    <location>
        <begin position="212"/>
        <end position="232"/>
    </location>
</feature>
<evidence type="ECO:0000256" key="1">
    <source>
        <dbReference type="ARBA" id="ARBA00004141"/>
    </source>
</evidence>
<evidence type="ECO:0000256" key="7">
    <source>
        <dbReference type="PIRSR" id="PIRSR600175-2"/>
    </source>
</evidence>
<dbReference type="GO" id="GO:0015293">
    <property type="term" value="F:symporter activity"/>
    <property type="evidence" value="ECO:0007669"/>
    <property type="project" value="UniProtKB-KW"/>
</dbReference>
<evidence type="ECO:0000256" key="6">
    <source>
        <dbReference type="PIRSR" id="PIRSR600175-1"/>
    </source>
</evidence>
<accession>A0A0P7WTS8</accession>
<feature type="transmembrane region" description="Helical" evidence="10">
    <location>
        <begin position="455"/>
        <end position="473"/>
    </location>
</feature>
<evidence type="ECO:0000256" key="2">
    <source>
        <dbReference type="ARBA" id="ARBA00022448"/>
    </source>
</evidence>
<evidence type="ECO:0000256" key="4">
    <source>
        <dbReference type="ARBA" id="ARBA00022989"/>
    </source>
</evidence>
<reference evidence="11 12" key="1">
    <citation type="submission" date="2015-08" db="EMBL/GenBank/DDBJ databases">
        <title>The genome of the Asian arowana (Scleropages formosus).</title>
        <authorList>
            <person name="Tan M.H."/>
            <person name="Gan H.M."/>
            <person name="Croft L.J."/>
            <person name="Austin C.M."/>
        </authorList>
    </citation>
    <scope>NUCLEOTIDE SEQUENCE [LARGE SCALE GENOMIC DNA]</scope>
    <source>
        <strain evidence="11">Aro1</strain>
    </source>
</reference>
<proteinExistence type="inferred from homology"/>
<dbReference type="InterPro" id="IPR000175">
    <property type="entry name" value="Na/ntran_symport"/>
</dbReference>
<feature type="transmembrane region" description="Helical" evidence="10">
    <location>
        <begin position="982"/>
        <end position="1006"/>
    </location>
</feature>
<feature type="transmembrane region" description="Helical" evidence="10">
    <location>
        <begin position="309"/>
        <end position="327"/>
    </location>
</feature>
<dbReference type="InterPro" id="IPR037272">
    <property type="entry name" value="SNS_sf"/>
</dbReference>
<feature type="transmembrane region" description="Helical" evidence="10">
    <location>
        <begin position="612"/>
        <end position="630"/>
    </location>
</feature>
<dbReference type="PROSITE" id="PS50267">
    <property type="entry name" value="NA_NEUROTRAN_SYMP_3"/>
    <property type="match status" value="2"/>
</dbReference>
<feature type="transmembrane region" description="Helical" evidence="10">
    <location>
        <begin position="798"/>
        <end position="818"/>
    </location>
</feature>
<organism evidence="11 12">
    <name type="scientific">Scleropages formosus</name>
    <name type="common">Asian bonytongue</name>
    <name type="synonym">Osteoglossum formosum</name>
    <dbReference type="NCBI Taxonomy" id="113540"/>
    <lineage>
        <taxon>Eukaryota</taxon>
        <taxon>Metazoa</taxon>
        <taxon>Chordata</taxon>
        <taxon>Craniata</taxon>
        <taxon>Vertebrata</taxon>
        <taxon>Euteleostomi</taxon>
        <taxon>Actinopterygii</taxon>
        <taxon>Neopterygii</taxon>
        <taxon>Teleostei</taxon>
        <taxon>Osteoglossocephala</taxon>
        <taxon>Osteoglossomorpha</taxon>
        <taxon>Osteoglossiformes</taxon>
        <taxon>Osteoglossidae</taxon>
        <taxon>Scleropages</taxon>
    </lineage>
</organism>
<comment type="similarity">
    <text evidence="8">Belongs to the sodium:neurotransmitter symporter (SNF) (TC 2.A.22) family.</text>
</comment>
<dbReference type="PROSITE" id="PS00610">
    <property type="entry name" value="NA_NEUROTRAN_SYMP_1"/>
    <property type="match status" value="2"/>
</dbReference>
<dbReference type="PANTHER" id="PTHR11616">
    <property type="entry name" value="SODIUM/CHLORIDE DEPENDENT TRANSPORTER"/>
    <property type="match status" value="1"/>
</dbReference>
<feature type="compositionally biased region" description="Polar residues" evidence="9">
    <location>
        <begin position="566"/>
        <end position="578"/>
    </location>
</feature>
<evidence type="ECO:0000256" key="9">
    <source>
        <dbReference type="SAM" id="MobiDB-lite"/>
    </source>
</evidence>
<evidence type="ECO:0000256" key="5">
    <source>
        <dbReference type="ARBA" id="ARBA00023136"/>
    </source>
</evidence>
<feature type="transmembrane region" description="Helical" evidence="10">
    <location>
        <begin position="494"/>
        <end position="514"/>
    </location>
</feature>
<dbReference type="Pfam" id="PF00209">
    <property type="entry name" value="SNF"/>
    <property type="match status" value="3"/>
</dbReference>
<keyword evidence="5 10" id="KW-0472">Membrane</keyword>
<feature type="binding site" evidence="6">
    <location>
        <position position="954"/>
    </location>
    <ligand>
        <name>Na(+)</name>
        <dbReference type="ChEBI" id="CHEBI:29101"/>
        <label>1</label>
    </ligand>
</feature>
<feature type="binding site" evidence="6">
    <location>
        <position position="886"/>
    </location>
    <ligand>
        <name>Na(+)</name>
        <dbReference type="ChEBI" id="CHEBI:29101"/>
        <label>1</label>
    </ligand>
</feature>
<feature type="transmembrane region" description="Helical" evidence="10">
    <location>
        <begin position="1012"/>
        <end position="1034"/>
    </location>
</feature>
<dbReference type="GO" id="GO:0005886">
    <property type="term" value="C:plasma membrane"/>
    <property type="evidence" value="ECO:0007669"/>
    <property type="project" value="TreeGrafter"/>
</dbReference>
<feature type="transmembrane region" description="Helical" evidence="10">
    <location>
        <begin position="684"/>
        <end position="711"/>
    </location>
</feature>
<evidence type="ECO:0000256" key="10">
    <source>
        <dbReference type="SAM" id="Phobius"/>
    </source>
</evidence>
<feature type="binding site" evidence="6">
    <location>
        <position position="625"/>
    </location>
    <ligand>
        <name>Na(+)</name>
        <dbReference type="ChEBI" id="CHEBI:29101"/>
        <label>1</label>
    </ligand>
</feature>
<protein>
    <recommendedName>
        <fullName evidence="8">Transporter</fullName>
    </recommendedName>
</protein>
<feature type="transmembrane region" description="Helical" evidence="10">
    <location>
        <begin position="1095"/>
        <end position="1113"/>
    </location>
</feature>
<comment type="caution">
    <text evidence="11">The sequence shown here is derived from an EMBL/GenBank/DDBJ whole genome shotgun (WGS) entry which is preliminary data.</text>
</comment>
<keyword evidence="7" id="KW-1015">Disulfide bond</keyword>
<keyword evidence="8" id="KW-0769">Symport</keyword>
<dbReference type="AlphaFoldDB" id="A0A0P7WTS8"/>
<feature type="transmembrane region" description="Helical" evidence="10">
    <location>
        <begin position="348"/>
        <end position="371"/>
    </location>
</feature>
<keyword evidence="4 10" id="KW-1133">Transmembrane helix</keyword>
<feature type="region of interest" description="Disordered" evidence="9">
    <location>
        <begin position="1"/>
        <end position="31"/>
    </location>
</feature>
<feature type="transmembrane region" description="Helical" evidence="10">
    <location>
        <begin position="1054"/>
        <end position="1075"/>
    </location>
</feature>
<keyword evidence="6" id="KW-0915">Sodium</keyword>
<feature type="binding site" evidence="6">
    <location>
        <position position="618"/>
    </location>
    <ligand>
        <name>Na(+)</name>
        <dbReference type="ChEBI" id="CHEBI:29101"/>
        <label>1</label>
    </ligand>
</feature>
<feature type="transmembrane region" description="Helical" evidence="10">
    <location>
        <begin position="67"/>
        <end position="87"/>
    </location>
</feature>
<feature type="non-terminal residue" evidence="11">
    <location>
        <position position="1125"/>
    </location>
</feature>
<keyword evidence="3 8" id="KW-0812">Transmembrane</keyword>
<feature type="non-terminal residue" evidence="11">
    <location>
        <position position="1"/>
    </location>
</feature>
<feature type="transmembrane region" description="Helical" evidence="10">
    <location>
        <begin position="120"/>
        <end position="141"/>
    </location>
</feature>
<feature type="transmembrane region" description="Helical" evidence="10">
    <location>
        <begin position="642"/>
        <end position="663"/>
    </location>
</feature>
<dbReference type="GO" id="GO:0006865">
    <property type="term" value="P:amino acid transport"/>
    <property type="evidence" value="ECO:0007669"/>
    <property type="project" value="TreeGrafter"/>
</dbReference>
<feature type="binding site" evidence="6">
    <location>
        <position position="955"/>
    </location>
    <ligand>
        <name>Na(+)</name>
        <dbReference type="ChEBI" id="CHEBI:29101"/>
        <label>1</label>
    </ligand>
</feature>
<feature type="transmembrane region" description="Helical" evidence="10">
    <location>
        <begin position="847"/>
        <end position="868"/>
    </location>
</feature>
<evidence type="ECO:0000313" key="12">
    <source>
        <dbReference type="Proteomes" id="UP000034805"/>
    </source>
</evidence>
<dbReference type="GO" id="GO:0035725">
    <property type="term" value="P:sodium ion transmembrane transport"/>
    <property type="evidence" value="ECO:0007669"/>
    <property type="project" value="TreeGrafter"/>
</dbReference>
<feature type="transmembrane region" description="Helical" evidence="10">
    <location>
        <begin position="526"/>
        <end position="550"/>
    </location>
</feature>
<evidence type="ECO:0000256" key="8">
    <source>
        <dbReference type="RuleBase" id="RU003732"/>
    </source>
</evidence>
<keyword evidence="6" id="KW-0479">Metal-binding</keyword>
<gene>
    <name evidence="11" type="ORF">Z043_114156</name>
</gene>
<dbReference type="PANTHER" id="PTHR11616:SF316">
    <property type="entry name" value="SOLUTE CARRIER FAMILY 6 MEMBER 1"/>
    <property type="match status" value="1"/>
</dbReference>
<feature type="binding site" evidence="6">
    <location>
        <position position="951"/>
    </location>
    <ligand>
        <name>Na(+)</name>
        <dbReference type="ChEBI" id="CHEBI:29101"/>
        <label>1</label>
    </ligand>
</feature>
<feature type="transmembrane region" description="Helical" evidence="10">
    <location>
        <begin position="769"/>
        <end position="786"/>
    </location>
</feature>
<name>A0A0P7WTS8_SCLFO</name>
<feature type="transmembrane region" description="Helical" evidence="10">
    <location>
        <begin position="880"/>
        <end position="907"/>
    </location>
</feature>
<dbReference type="NCBIfam" id="NF037979">
    <property type="entry name" value="Na_transp"/>
    <property type="match status" value="1"/>
</dbReference>
<comment type="subcellular location">
    <subcellularLocation>
        <location evidence="1">Membrane</location>
        <topology evidence="1">Multi-pass membrane protein</topology>
    </subcellularLocation>
</comment>
<sequence length="1125" mass="125824">THTMSSADGIPVGASVGSPQGQAGEPGGVKERGKWANKTEFLLSMAGEIIGLGNVWRFPYLCYKNGGGVFFIPYFVFLFFCGIPVFFLETALGQYTSEGGVTAWRKICPMFEGIGFASQIILLYLNVYYIVVLAWALFYLFNSFRNPLPWSTCSNPWNTGIVPHRWYHTCSVHINKSTHRRFVNGSINTAVRTRAAFMRKRQNTVPEIPRRGVLGVVYFTATFPYLMLVILFGRGVSLPGAWEGIKYYLFPDISKLSSPDVWRDAGTQVFFSYAVCQGVLTALGSYSRYNNDCFKDCVALCLLNSGTSIFAGFAVFSVLGFMCYELNVPMDEIVQSGPGLAFIAYPKALSLLPVAQLWAVLFFLMVVFLGLDSQVRCCGDNYAVLMTALGQFVCVESLATTITDMFPHVLRRRGRREILVLLIAVICFLLGLSLVTEGGVHLFQLIDTYGPSGTSLLFIACFETTSIAWAYGADRFYDNIKDMIGYYPFPVMKYCWLFVTPIICAATIIYNVAVSEPIGKHISSGGLVFAVLLMLTPMICIPLFILVGLCKGPRSMIVPSSDLRQTGQSTVDLNSPSEVKQAAPFETPDPTVPEQDKQDVPDRGTWKGKFDFLLSCVGYAIGLGNVWRFPYLCGKNGGGAFLIPYFLTLVFAGIPLFLLETSLGQYTSIGGLGVWKLLPMMKGVGLAALVLAFWLNIYYIIIIAWALYYLFSSFRSEVPWQSCGNPWNTERCFSNYSLSDTTNLTSAVTEFWERNMHQLTSGLEEPGELRWPLVGTLALAWVLVYFSIWKGVEWTGKVVYFSATYPYFMLIILFFRGVTLPGAREGILFYITPDFKKLTRSEVWLDAATQIFFSYGLGLGSLVALGSYNPFHNNVYRDSIIVCCINSCTSMFAGFVIFSIVGFMSYITKKPIQELAASGPGLAFLAYPQAVTQLPMSSLWAVLFFSMLMMLGLDSQFCTVEGFITALVDEYPLVLRKWKKSFILVVCLVSFIIGFSNITQGGLYVFKLFDYYSASGMCLLFLVFFETISISWFYGAEKFYRNIEEMIGYKPCRFWKVCWIFFTPLICLGVFTFSAIEMTPITMGKYVYPAWGQGIGWLMSLSSMVLVPGYIIYKFFITKGSFRQA</sequence>
<dbReference type="EMBL" id="JARO02005141">
    <property type="protein sequence ID" value="KPP67271.1"/>
    <property type="molecule type" value="Genomic_DNA"/>
</dbReference>
<dbReference type="PRINTS" id="PR00176">
    <property type="entry name" value="NANEUSMPORT"/>
</dbReference>
<evidence type="ECO:0000256" key="3">
    <source>
        <dbReference type="ARBA" id="ARBA00022692"/>
    </source>
</evidence>
<evidence type="ECO:0000313" key="11">
    <source>
        <dbReference type="EMBL" id="KPP67271.1"/>
    </source>
</evidence>
<feature type="transmembrane region" description="Helical" evidence="10">
    <location>
        <begin position="418"/>
        <end position="435"/>
    </location>
</feature>
<feature type="disulfide bond" evidence="7">
    <location>
        <begin position="723"/>
        <end position="732"/>
    </location>
</feature>